<accession>A0A7M1LEM3</accession>
<keyword evidence="3" id="KW-1185">Reference proteome</keyword>
<name>A0A7M1LEM3_9BACT</name>
<organism evidence="2 3">
    <name type="scientific">Campylobacter corcagiensis</name>
    <dbReference type="NCBI Taxonomy" id="1448857"/>
    <lineage>
        <taxon>Bacteria</taxon>
        <taxon>Pseudomonadati</taxon>
        <taxon>Campylobacterota</taxon>
        <taxon>Epsilonproteobacteria</taxon>
        <taxon>Campylobacterales</taxon>
        <taxon>Campylobacteraceae</taxon>
        <taxon>Campylobacter</taxon>
    </lineage>
</organism>
<gene>
    <name evidence="2" type="ORF">IMC76_07240</name>
</gene>
<dbReference type="RefSeq" id="WP_025803356.1">
    <property type="nucleotide sequence ID" value="NZ_CP063078.1"/>
</dbReference>
<dbReference type="OrthoDB" id="5329345at2"/>
<feature type="domain" description="Campylobacter invasion antigen D C-terminal" evidence="1">
    <location>
        <begin position="44"/>
        <end position="94"/>
    </location>
</feature>
<evidence type="ECO:0000313" key="2">
    <source>
        <dbReference type="EMBL" id="QOQ86998.1"/>
    </source>
</evidence>
<dbReference type="InterPro" id="IPR054057">
    <property type="entry name" value="CiaD_C"/>
</dbReference>
<dbReference type="EMBL" id="CP063078">
    <property type="protein sequence ID" value="QOQ86998.1"/>
    <property type="molecule type" value="Genomic_DNA"/>
</dbReference>
<proteinExistence type="predicted"/>
<dbReference type="Proteomes" id="UP000594749">
    <property type="component" value="Chromosome"/>
</dbReference>
<evidence type="ECO:0000313" key="3">
    <source>
        <dbReference type="Proteomes" id="UP000594749"/>
    </source>
</evidence>
<dbReference type="Pfam" id="PF21862">
    <property type="entry name" value="CiaD"/>
    <property type="match status" value="1"/>
</dbReference>
<sequence length="100" mass="11526">MNIEDEIKLIIKELKNKKEFSQNLEESDLDGFTPVNSDLEEYKKGELEFLNSVKDRILVLFEGLSNFDKGDIEARVELNLKFMEFLLATIDKRVGDIKGA</sequence>
<reference evidence="2 3" key="1">
    <citation type="submission" date="2020-10" db="EMBL/GenBank/DDBJ databases">
        <title>Campylobacter and Helicobacter PacBio genomes.</title>
        <authorList>
            <person name="Lane C."/>
        </authorList>
    </citation>
    <scope>NUCLEOTIDE SEQUENCE [LARGE SCALE GENOMIC DNA]</scope>
    <source>
        <strain evidence="2 3">2016D-0077</strain>
    </source>
</reference>
<evidence type="ECO:0000259" key="1">
    <source>
        <dbReference type="Pfam" id="PF21862"/>
    </source>
</evidence>
<protein>
    <recommendedName>
        <fullName evidence="1">Campylobacter invasion antigen D C-terminal domain-containing protein</fullName>
    </recommendedName>
</protein>
<dbReference type="AlphaFoldDB" id="A0A7M1LEM3"/>